<keyword evidence="3" id="KW-0460">Magnesium</keyword>
<dbReference type="PANTHER" id="PTHR31225:SF9">
    <property type="entry name" value="TERPENE SYNTHASE 10"/>
    <property type="match status" value="1"/>
</dbReference>
<keyword evidence="7" id="KW-1185">Reference proteome</keyword>
<comment type="caution">
    <text evidence="6">The sequence shown here is derived from an EMBL/GenBank/DDBJ whole genome shotgun (WGS) entry which is preliminary data.</text>
</comment>
<dbReference type="SUPFAM" id="SSF48576">
    <property type="entry name" value="Terpenoid synthases"/>
    <property type="match status" value="1"/>
</dbReference>
<dbReference type="PANTHER" id="PTHR31225">
    <property type="entry name" value="OS04G0344100 PROTEIN-RELATED"/>
    <property type="match status" value="1"/>
</dbReference>
<feature type="domain" description="Terpene synthase N-terminal" evidence="4">
    <location>
        <begin position="76"/>
        <end position="247"/>
    </location>
</feature>
<dbReference type="Pfam" id="PF01397">
    <property type="entry name" value="Terpene_synth"/>
    <property type="match status" value="1"/>
</dbReference>
<comment type="cofactor">
    <cofactor evidence="1">
        <name>Mg(2+)</name>
        <dbReference type="ChEBI" id="CHEBI:18420"/>
    </cofactor>
</comment>
<evidence type="ECO:0000256" key="3">
    <source>
        <dbReference type="ARBA" id="ARBA00022842"/>
    </source>
</evidence>
<evidence type="ECO:0000313" key="6">
    <source>
        <dbReference type="EMBL" id="KAK6135662.1"/>
    </source>
</evidence>
<accession>A0ABR0VKC3</accession>
<proteinExistence type="predicted"/>
<dbReference type="InterPro" id="IPR008949">
    <property type="entry name" value="Isoprenoid_synthase_dom_sf"/>
</dbReference>
<dbReference type="InterPro" id="IPR036965">
    <property type="entry name" value="Terpene_synth_N_sf"/>
</dbReference>
<reference evidence="6 7" key="1">
    <citation type="journal article" date="2021" name="Comput. Struct. Biotechnol. J.">
        <title>De novo genome assembly of the potent medicinal plant Rehmannia glutinosa using nanopore technology.</title>
        <authorList>
            <person name="Ma L."/>
            <person name="Dong C."/>
            <person name="Song C."/>
            <person name="Wang X."/>
            <person name="Zheng X."/>
            <person name="Niu Y."/>
            <person name="Chen S."/>
            <person name="Feng W."/>
        </authorList>
    </citation>
    <scope>NUCLEOTIDE SEQUENCE [LARGE SCALE GENOMIC DNA]</scope>
    <source>
        <strain evidence="6">DH-2019</strain>
    </source>
</reference>
<dbReference type="Gene3D" id="1.50.10.130">
    <property type="entry name" value="Terpene synthase, N-terminal domain"/>
    <property type="match status" value="1"/>
</dbReference>
<dbReference type="Gene3D" id="1.10.600.10">
    <property type="entry name" value="Farnesyl Diphosphate Synthase"/>
    <property type="match status" value="2"/>
</dbReference>
<dbReference type="InterPro" id="IPR050148">
    <property type="entry name" value="Terpene_synthase-like"/>
</dbReference>
<protein>
    <submittedName>
        <fullName evidence="6">Uncharacterized protein</fullName>
    </submittedName>
</protein>
<evidence type="ECO:0000259" key="4">
    <source>
        <dbReference type="Pfam" id="PF01397"/>
    </source>
</evidence>
<dbReference type="Proteomes" id="UP001318860">
    <property type="component" value="Unassembled WGS sequence"/>
</dbReference>
<keyword evidence="2" id="KW-0479">Metal-binding</keyword>
<dbReference type="InterPro" id="IPR001906">
    <property type="entry name" value="Terpene_synth_N"/>
</dbReference>
<dbReference type="SUPFAM" id="SSF48239">
    <property type="entry name" value="Terpenoid cyclases/Protein prenyltransferases"/>
    <property type="match status" value="1"/>
</dbReference>
<feature type="domain" description="Terpene synthase metal-binding" evidence="5">
    <location>
        <begin position="308"/>
        <end position="408"/>
    </location>
</feature>
<name>A0ABR0VKC3_REHGL</name>
<organism evidence="6 7">
    <name type="scientific">Rehmannia glutinosa</name>
    <name type="common">Chinese foxglove</name>
    <dbReference type="NCBI Taxonomy" id="99300"/>
    <lineage>
        <taxon>Eukaryota</taxon>
        <taxon>Viridiplantae</taxon>
        <taxon>Streptophyta</taxon>
        <taxon>Embryophyta</taxon>
        <taxon>Tracheophyta</taxon>
        <taxon>Spermatophyta</taxon>
        <taxon>Magnoliopsida</taxon>
        <taxon>eudicotyledons</taxon>
        <taxon>Gunneridae</taxon>
        <taxon>Pentapetalae</taxon>
        <taxon>asterids</taxon>
        <taxon>lamiids</taxon>
        <taxon>Lamiales</taxon>
        <taxon>Orobanchaceae</taxon>
        <taxon>Rehmannieae</taxon>
        <taxon>Rehmannia</taxon>
    </lineage>
</organism>
<dbReference type="InterPro" id="IPR005630">
    <property type="entry name" value="Terpene_synthase_metal-bd"/>
</dbReference>
<sequence>MSTIRFMVPMAIPNKPITKNHFIIDRNTSKLNSFINVSSDPTGGLRRRCSLLQCKAQISSCDQTTRRSGDYNYAIWDFDSVKSLSSKYKEEKYSKRACELICQVNMMLDHEEMDAVQQLEFIDDLQRLGISYKFEDKINQILNRIYDEDYFKNYQRDNLYSTALGFRLLRQHGLSVSQDVFDIFKNEMGEFKPCLGDDTKGLLELYEASFVLTQGEKTLDLAREFATNLLEKKVNIGIEDEHFSLLVHSALEIPLHWRIPRLHARWCIDAYGMRQDMNPIVLELAKLDFNIVQASQLEELKHVLSWWKQTRLPEKLSFARVMVVEYYVMPISELFEPQYEFARIMITKVNAFITFVDDIFDVYGTLEELRVFNDVIQRWDIEAMDKLPHYMQICFLALNNFVNEMAYDEELRRGDIPKSIQCYMNDTGASREEAREYIRSLMYETWKKMNEERFADSPFQADFVRFAVYIGRMAEYWYSKHENRRGIQFAHTREYIKKFLFEPIP</sequence>
<dbReference type="EMBL" id="JABTTQ020001083">
    <property type="protein sequence ID" value="KAK6135662.1"/>
    <property type="molecule type" value="Genomic_DNA"/>
</dbReference>
<dbReference type="CDD" id="cd00684">
    <property type="entry name" value="Terpene_cyclase_plant_C1"/>
    <property type="match status" value="1"/>
</dbReference>
<gene>
    <name evidence="6" type="ORF">DH2020_030599</name>
</gene>
<dbReference type="Pfam" id="PF03936">
    <property type="entry name" value="Terpene_synth_C"/>
    <property type="match status" value="1"/>
</dbReference>
<evidence type="ECO:0000313" key="7">
    <source>
        <dbReference type="Proteomes" id="UP001318860"/>
    </source>
</evidence>
<evidence type="ECO:0000256" key="2">
    <source>
        <dbReference type="ARBA" id="ARBA00022723"/>
    </source>
</evidence>
<evidence type="ECO:0000256" key="1">
    <source>
        <dbReference type="ARBA" id="ARBA00001946"/>
    </source>
</evidence>
<dbReference type="InterPro" id="IPR008930">
    <property type="entry name" value="Terpenoid_cyclase/PrenylTrfase"/>
</dbReference>
<evidence type="ECO:0000259" key="5">
    <source>
        <dbReference type="Pfam" id="PF03936"/>
    </source>
</evidence>
<dbReference type="InterPro" id="IPR044814">
    <property type="entry name" value="Terpene_cyclase_plant_C1"/>
</dbReference>